<evidence type="ECO:0000256" key="1">
    <source>
        <dbReference type="ARBA" id="ARBA00022723"/>
    </source>
</evidence>
<evidence type="ECO:0000259" key="6">
    <source>
        <dbReference type="PROSITE" id="PS50157"/>
    </source>
</evidence>
<keyword evidence="2" id="KW-0677">Repeat</keyword>
<keyword evidence="3 5" id="KW-0863">Zinc-finger</keyword>
<dbReference type="SUPFAM" id="SSF57667">
    <property type="entry name" value="beta-beta-alpha zinc fingers"/>
    <property type="match status" value="3"/>
</dbReference>
<feature type="domain" description="C2H2-type" evidence="6">
    <location>
        <begin position="249"/>
        <end position="276"/>
    </location>
</feature>
<protein>
    <submittedName>
        <fullName evidence="8">Histone H4 transcription factor</fullName>
    </submittedName>
</protein>
<feature type="domain" description="C2H2-type" evidence="6">
    <location>
        <begin position="188"/>
        <end position="217"/>
    </location>
</feature>
<evidence type="ECO:0000313" key="8">
    <source>
        <dbReference type="WBParaSite" id="PTRK_0000259500.1"/>
    </source>
</evidence>
<proteinExistence type="predicted"/>
<evidence type="ECO:0000256" key="4">
    <source>
        <dbReference type="ARBA" id="ARBA00022833"/>
    </source>
</evidence>
<dbReference type="PROSITE" id="PS50157">
    <property type="entry name" value="ZINC_FINGER_C2H2_2"/>
    <property type="match status" value="3"/>
</dbReference>
<dbReference type="Proteomes" id="UP000038045">
    <property type="component" value="Unplaced"/>
</dbReference>
<evidence type="ECO:0000256" key="2">
    <source>
        <dbReference type="ARBA" id="ARBA00022737"/>
    </source>
</evidence>
<accession>A0A0N4Z652</accession>
<dbReference type="PROSITE" id="PS00028">
    <property type="entry name" value="ZINC_FINGER_C2H2_1"/>
    <property type="match status" value="5"/>
</dbReference>
<sequence length="435" mass="51495">MSNYINNDNTKLHSSDDNPFGEHNWYTLIRGFHDNGTIQEVDIFYFKCQWHSCTFQCYSEDEIVLHVQNHCKNIKNTIISLSTIVCQIYGCRVQLKSVAEFELHISYHLHLLKLQYMGFKYLADKIKWNFNECCGFEKQPSEVCNECPLTCRWRGCNEEFISVIEFYGHVEKHINSYPRKRKNNTVKYKCQWDECMEEYDDKFIFSKHVNTHTLSKKCACPYCGERFLESTRLRDHMNRRIKNEYDAKYTCEYCSKKFKDKQILESHRKRHYKEYECLICHAKMSCASTLARHVSNIHGSGEIYKCRNCDKTYYTKFSIKAHELLCLVGEKEVKCPECSAKFEFLPSLKRHFTAVHQKPFTTDLYMCHICEENNKSDNNDSGADKGIFLFSSALSNHLKEVHDLKVPKGFVRFSYRKCSDTFFRLELTPLSRDNL</sequence>
<name>A0A0N4Z652_PARTI</name>
<dbReference type="PANTHER" id="PTHR24379">
    <property type="entry name" value="KRAB AND ZINC FINGER DOMAIN-CONTAINING"/>
    <property type="match status" value="1"/>
</dbReference>
<organism evidence="7 8">
    <name type="scientific">Parastrongyloides trichosuri</name>
    <name type="common">Possum-specific nematode worm</name>
    <dbReference type="NCBI Taxonomy" id="131310"/>
    <lineage>
        <taxon>Eukaryota</taxon>
        <taxon>Metazoa</taxon>
        <taxon>Ecdysozoa</taxon>
        <taxon>Nematoda</taxon>
        <taxon>Chromadorea</taxon>
        <taxon>Rhabditida</taxon>
        <taxon>Tylenchina</taxon>
        <taxon>Panagrolaimomorpha</taxon>
        <taxon>Strongyloidoidea</taxon>
        <taxon>Strongyloididae</taxon>
        <taxon>Parastrongyloides</taxon>
    </lineage>
</organism>
<dbReference type="WBParaSite" id="PTRK_0000259500.1">
    <property type="protein sequence ID" value="PTRK_0000259500.1"/>
    <property type="gene ID" value="PTRK_0000259500"/>
</dbReference>
<keyword evidence="4" id="KW-0862">Zinc</keyword>
<keyword evidence="7" id="KW-1185">Reference proteome</keyword>
<evidence type="ECO:0000313" key="7">
    <source>
        <dbReference type="Proteomes" id="UP000038045"/>
    </source>
</evidence>
<evidence type="ECO:0000256" key="3">
    <source>
        <dbReference type="ARBA" id="ARBA00022771"/>
    </source>
</evidence>
<evidence type="ECO:0000256" key="5">
    <source>
        <dbReference type="PROSITE-ProRule" id="PRU00042"/>
    </source>
</evidence>
<dbReference type="STRING" id="131310.A0A0N4Z652"/>
<dbReference type="InterPro" id="IPR036236">
    <property type="entry name" value="Znf_C2H2_sf"/>
</dbReference>
<keyword evidence="1" id="KW-0479">Metal-binding</keyword>
<dbReference type="SMART" id="SM00355">
    <property type="entry name" value="ZnF_C2H2"/>
    <property type="match status" value="10"/>
</dbReference>
<dbReference type="AlphaFoldDB" id="A0A0N4Z652"/>
<dbReference type="InterPro" id="IPR013087">
    <property type="entry name" value="Znf_C2H2_type"/>
</dbReference>
<dbReference type="Gene3D" id="3.30.160.60">
    <property type="entry name" value="Classic Zinc Finger"/>
    <property type="match status" value="4"/>
</dbReference>
<feature type="domain" description="C2H2-type" evidence="6">
    <location>
        <begin position="304"/>
        <end position="332"/>
    </location>
</feature>
<reference evidence="8" key="1">
    <citation type="submission" date="2017-02" db="UniProtKB">
        <authorList>
            <consortium name="WormBaseParasite"/>
        </authorList>
    </citation>
    <scope>IDENTIFICATION</scope>
</reference>
<dbReference type="PANTHER" id="PTHR24379:SF121">
    <property type="entry name" value="C2H2-TYPE DOMAIN-CONTAINING PROTEIN"/>
    <property type="match status" value="1"/>
</dbReference>
<dbReference type="GO" id="GO:0008270">
    <property type="term" value="F:zinc ion binding"/>
    <property type="evidence" value="ECO:0007669"/>
    <property type="project" value="UniProtKB-KW"/>
</dbReference>